<organism evidence="1 2">
    <name type="scientific">Iris pallida</name>
    <name type="common">Sweet iris</name>
    <dbReference type="NCBI Taxonomy" id="29817"/>
    <lineage>
        <taxon>Eukaryota</taxon>
        <taxon>Viridiplantae</taxon>
        <taxon>Streptophyta</taxon>
        <taxon>Embryophyta</taxon>
        <taxon>Tracheophyta</taxon>
        <taxon>Spermatophyta</taxon>
        <taxon>Magnoliopsida</taxon>
        <taxon>Liliopsida</taxon>
        <taxon>Asparagales</taxon>
        <taxon>Iridaceae</taxon>
        <taxon>Iridoideae</taxon>
        <taxon>Irideae</taxon>
        <taxon>Iris</taxon>
    </lineage>
</organism>
<sequence>MRSAALPRRISALRRFEDSKKSNRPRRKSESMQVLILVGFVCRLYVYAEILEVDILPYSETGPRNQIVALRRTKALTQ</sequence>
<protein>
    <submittedName>
        <fullName evidence="1">Uncharacterized protein</fullName>
    </submittedName>
</protein>
<comment type="caution">
    <text evidence="1">The sequence shown here is derived from an EMBL/GenBank/DDBJ whole genome shotgun (WGS) entry which is preliminary data.</text>
</comment>
<dbReference type="Proteomes" id="UP001140949">
    <property type="component" value="Unassembled WGS sequence"/>
</dbReference>
<accession>A0AAX6EXR5</accession>
<name>A0AAX6EXR5_IRIPA</name>
<evidence type="ECO:0000313" key="1">
    <source>
        <dbReference type="EMBL" id="KAJ6808910.1"/>
    </source>
</evidence>
<keyword evidence="2" id="KW-1185">Reference proteome</keyword>
<dbReference type="AlphaFoldDB" id="A0AAX6EXR5"/>
<gene>
    <name evidence="1" type="ORF">M6B38_166225</name>
</gene>
<dbReference type="EMBL" id="JANAVB010033219">
    <property type="protein sequence ID" value="KAJ6808910.1"/>
    <property type="molecule type" value="Genomic_DNA"/>
</dbReference>
<evidence type="ECO:0000313" key="2">
    <source>
        <dbReference type="Proteomes" id="UP001140949"/>
    </source>
</evidence>
<proteinExistence type="predicted"/>
<reference evidence="1" key="2">
    <citation type="submission" date="2023-04" db="EMBL/GenBank/DDBJ databases">
        <authorList>
            <person name="Bruccoleri R.E."/>
            <person name="Oakeley E.J."/>
            <person name="Faust A.-M."/>
            <person name="Dessus-Babus S."/>
            <person name="Altorfer M."/>
            <person name="Burckhardt D."/>
            <person name="Oertli M."/>
            <person name="Naumann U."/>
            <person name="Petersen F."/>
            <person name="Wong J."/>
        </authorList>
    </citation>
    <scope>NUCLEOTIDE SEQUENCE</scope>
    <source>
        <strain evidence="1">GSM-AAB239-AS_SAM_17_03QT</strain>
        <tissue evidence="1">Leaf</tissue>
    </source>
</reference>
<reference evidence="1" key="1">
    <citation type="journal article" date="2023" name="GigaByte">
        <title>Genome assembly of the bearded iris, Iris pallida Lam.</title>
        <authorList>
            <person name="Bruccoleri R.E."/>
            <person name="Oakeley E.J."/>
            <person name="Faust A.M.E."/>
            <person name="Altorfer M."/>
            <person name="Dessus-Babus S."/>
            <person name="Burckhardt D."/>
            <person name="Oertli M."/>
            <person name="Naumann U."/>
            <person name="Petersen F."/>
            <person name="Wong J."/>
        </authorList>
    </citation>
    <scope>NUCLEOTIDE SEQUENCE</scope>
    <source>
        <strain evidence="1">GSM-AAB239-AS_SAM_17_03QT</strain>
    </source>
</reference>